<gene>
    <name evidence="1" type="ORF">AZO1586R_969</name>
</gene>
<dbReference type="EMBL" id="CAESAP020000164">
    <property type="protein sequence ID" value="CAB5499685.1"/>
    <property type="molecule type" value="Genomic_DNA"/>
</dbReference>
<reference evidence="1" key="1">
    <citation type="submission" date="2020-05" db="EMBL/GenBank/DDBJ databases">
        <authorList>
            <person name="Petersen J."/>
            <person name="Sayavedra L."/>
        </authorList>
    </citation>
    <scope>NUCLEOTIDE SEQUENCE</scope>
    <source>
        <strain evidence="1">B azoricus SOX Menez Gwen</strain>
    </source>
</reference>
<comment type="caution">
    <text evidence="1">The sequence shown here is derived from an EMBL/GenBank/DDBJ whole genome shotgun (WGS) entry which is preliminary data.</text>
</comment>
<sequence length="814" mass="86601">MKNITNALNKLTKLLAVAIISVSLNAFGVMMGPNITISANHVNATAGTAITPVTISNRGDDVSYYLISPAISNGLSFNEETGVISGTPIVASNPVTYFVTAVNFFTEDTVTVVIAVGVGDINLAFGKHATQSSTYPYSDIITVAGYAVDGNTDGYFLNKSTTHTKYEQGAWWQVDLGGKKNINEIIIHNRTDCCADRLSNYQVSISDKADFSTHTYQQDFHVAPNPKKTIKLDAPGKQGRYVRIQLLDKNYLSLAEVQVMGTDPLRFPEVDYSSVQNDFDGVNNAPNYANRRAFAALKDDGSITAWGHSDWGGASAPSGSGYTKIYSNARAFAALKADGSITAWSNPNYGGTGAPSGSGYTKIYSTKDAFAALKADGSIAVWGGAGTWDAPSDSGYTKIYSNTRAFAALKADGSITAWGGIGYKGSSGGIGAPSDSGYTKIYSTQYAFAALKADGSITVWGGAGTWGAPSDSGYTKIYSTKDAFAALKTDGSITVWGDTNHGGTGAPTDSGYTEIYSNRHAFAALKADGSITAWGYSYWGGTGAPSDSGYTKIYSNAYAFAALKADGSITTWGDIKSGGTNASNAPTDKGYIKIYSSDSAFAALKADGSITSWGNLDSSWGDEDKHTNAPTDKGYTKIYSNGYAFSAVKPDGSIGTWGDPDCGGAYASVSGYNLALGKPATQSSNYYETVRYHASKAVNGDTQGVWYTNSITHTKKEQGAWWQVDLGSKKNINEIIIYNRTDCCANRLSNYQVSISDKADFSTHTYQQDFHVAPNPKTNIKLDAPGKQGRYVRIQLLDKNYLSLAEVQVIGVDL</sequence>
<organism evidence="1 2">
    <name type="scientific">Bathymodiolus azoricus thioautotrophic gill symbiont</name>
    <dbReference type="NCBI Taxonomy" id="235205"/>
    <lineage>
        <taxon>Bacteria</taxon>
        <taxon>Pseudomonadati</taxon>
        <taxon>Pseudomonadota</taxon>
        <taxon>Gammaproteobacteria</taxon>
        <taxon>sulfur-oxidizing symbionts</taxon>
    </lineage>
</organism>
<evidence type="ECO:0000313" key="2">
    <source>
        <dbReference type="Proteomes" id="UP000635628"/>
    </source>
</evidence>
<keyword evidence="1" id="KW-0449">Lipoprotein</keyword>
<protein>
    <submittedName>
        <fullName evidence="1">Lipoprotein</fullName>
    </submittedName>
</protein>
<dbReference type="Proteomes" id="UP000635628">
    <property type="component" value="Unassembled WGS sequence"/>
</dbReference>
<evidence type="ECO:0000313" key="1">
    <source>
        <dbReference type="EMBL" id="CAB5499685.1"/>
    </source>
</evidence>
<name>A0ACA8ZPL0_9GAMM</name>
<accession>A0ACA8ZPL0</accession>
<keyword evidence="2" id="KW-1185">Reference proteome</keyword>
<proteinExistence type="predicted"/>